<dbReference type="PROSITE" id="PS50830">
    <property type="entry name" value="TNASE_3"/>
    <property type="match status" value="1"/>
</dbReference>
<dbReference type="Pfam" id="PF00565">
    <property type="entry name" value="SNase"/>
    <property type="match status" value="1"/>
</dbReference>
<keyword evidence="6" id="KW-1185">Reference proteome</keyword>
<dbReference type="PROSITE" id="PS01284">
    <property type="entry name" value="TNASE_2"/>
    <property type="match status" value="1"/>
</dbReference>
<dbReference type="GO" id="GO:0004519">
    <property type="term" value="F:endonuclease activity"/>
    <property type="evidence" value="ECO:0007669"/>
    <property type="project" value="UniProtKB-KW"/>
</dbReference>
<accession>A0A4R6WNG2</accession>
<evidence type="ECO:0000256" key="2">
    <source>
        <dbReference type="ARBA" id="ARBA00022759"/>
    </source>
</evidence>
<keyword evidence="1" id="KW-0540">Nuclease</keyword>
<dbReference type="SMART" id="SM00318">
    <property type="entry name" value="SNc"/>
    <property type="match status" value="1"/>
</dbReference>
<reference evidence="5 6" key="1">
    <citation type="submission" date="2019-03" db="EMBL/GenBank/DDBJ databases">
        <title>Genomic Encyclopedia of Archaeal and Bacterial Type Strains, Phase II (KMG-II): from individual species to whole genera.</title>
        <authorList>
            <person name="Goeker M."/>
        </authorList>
    </citation>
    <scope>NUCLEOTIDE SEQUENCE [LARGE SCALE GENOMIC DNA]</scope>
    <source>
        <strain evidence="5 6">DSM 28353</strain>
    </source>
</reference>
<evidence type="ECO:0000259" key="4">
    <source>
        <dbReference type="PROSITE" id="PS50830"/>
    </source>
</evidence>
<name>A0A4R6WNG2_9SPHI</name>
<evidence type="ECO:0000313" key="6">
    <source>
        <dbReference type="Proteomes" id="UP000295292"/>
    </source>
</evidence>
<comment type="caution">
    <text evidence="5">The sequence shown here is derived from an EMBL/GenBank/DDBJ whole genome shotgun (WGS) entry which is preliminary data.</text>
</comment>
<dbReference type="Gene3D" id="2.40.50.90">
    <property type="match status" value="1"/>
</dbReference>
<dbReference type="EMBL" id="SNYV01000011">
    <property type="protein sequence ID" value="TDQ79651.1"/>
    <property type="molecule type" value="Genomic_DNA"/>
</dbReference>
<evidence type="ECO:0000256" key="1">
    <source>
        <dbReference type="ARBA" id="ARBA00022722"/>
    </source>
</evidence>
<evidence type="ECO:0000313" key="5">
    <source>
        <dbReference type="EMBL" id="TDQ79651.1"/>
    </source>
</evidence>
<dbReference type="GO" id="GO:0003676">
    <property type="term" value="F:nucleic acid binding"/>
    <property type="evidence" value="ECO:0007669"/>
    <property type="project" value="InterPro"/>
</dbReference>
<organism evidence="5 6">
    <name type="scientific">Sphingobacterium yanglingense</name>
    <dbReference type="NCBI Taxonomy" id="1437280"/>
    <lineage>
        <taxon>Bacteria</taxon>
        <taxon>Pseudomonadati</taxon>
        <taxon>Bacteroidota</taxon>
        <taxon>Sphingobacteriia</taxon>
        <taxon>Sphingobacteriales</taxon>
        <taxon>Sphingobacteriaceae</taxon>
        <taxon>Sphingobacterium</taxon>
    </lineage>
</organism>
<proteinExistence type="predicted"/>
<dbReference type="PANTHER" id="PTHR12302">
    <property type="entry name" value="EBNA2 BINDING PROTEIN P100"/>
    <property type="match status" value="1"/>
</dbReference>
<keyword evidence="3" id="KW-0378">Hydrolase</keyword>
<keyword evidence="2 5" id="KW-0255">Endonuclease</keyword>
<dbReference type="InterPro" id="IPR016071">
    <property type="entry name" value="Staphylococal_nuclease_OB-fold"/>
</dbReference>
<feature type="domain" description="TNase-like" evidence="4">
    <location>
        <begin position="18"/>
        <end position="140"/>
    </location>
</feature>
<dbReference type="SUPFAM" id="SSF50199">
    <property type="entry name" value="Staphylococcal nuclease"/>
    <property type="match status" value="1"/>
</dbReference>
<dbReference type="PANTHER" id="PTHR12302:SF3">
    <property type="entry name" value="SERINE_THREONINE-PROTEIN KINASE 31"/>
    <property type="match status" value="1"/>
</dbReference>
<sequence>MFLIVLFLFFVFTSVAQQYIEGCVVRVADGDTFTIVDKYRKKIRVRFFGIDCSEIGQDYAHTAKSFTSSRTLNKTVKVEVKSKDRYGRVVGVIWLDPKTDLNLLLLRAGLAWDYPSYSKSREYHKAEVEARALKVNIWSQKSPIAPWDYRKANNKKKK</sequence>
<dbReference type="InterPro" id="IPR035437">
    <property type="entry name" value="SNase_OB-fold_sf"/>
</dbReference>
<gene>
    <name evidence="5" type="ORF">CLV99_1098</name>
</gene>
<dbReference type="GO" id="GO:0016787">
    <property type="term" value="F:hydrolase activity"/>
    <property type="evidence" value="ECO:0007669"/>
    <property type="project" value="UniProtKB-KW"/>
</dbReference>
<protein>
    <submittedName>
        <fullName evidence="5">Endonuclease YncB(Thermonuclease family)</fullName>
    </submittedName>
</protein>
<dbReference type="AlphaFoldDB" id="A0A4R6WNG2"/>
<dbReference type="Proteomes" id="UP000295292">
    <property type="component" value="Unassembled WGS sequence"/>
</dbReference>
<dbReference type="InterPro" id="IPR002071">
    <property type="entry name" value="Thermonucl_AS"/>
</dbReference>
<evidence type="ECO:0000256" key="3">
    <source>
        <dbReference type="ARBA" id="ARBA00022801"/>
    </source>
</evidence>